<reference evidence="2" key="2">
    <citation type="submission" date="2017-02" db="EMBL/GenBank/DDBJ databases">
        <title>Sunflower complete genome.</title>
        <authorList>
            <person name="Langlade N."/>
            <person name="Munos S."/>
        </authorList>
    </citation>
    <scope>NUCLEOTIDE SEQUENCE [LARGE SCALE GENOMIC DNA]</scope>
    <source>
        <tissue evidence="2">Leaves</tissue>
    </source>
</reference>
<dbReference type="EC" id="3.2.1.1" evidence="1"/>
<gene>
    <name evidence="2" type="ORF">HannXRQ_Chr10g0302081</name>
    <name evidence="1" type="ORF">HanXRQr2_Chr04g0166371</name>
</gene>
<name>A0A251TMD4_HELAN</name>
<organism evidence="2 3">
    <name type="scientific">Helianthus annuus</name>
    <name type="common">Common sunflower</name>
    <dbReference type="NCBI Taxonomy" id="4232"/>
    <lineage>
        <taxon>Eukaryota</taxon>
        <taxon>Viridiplantae</taxon>
        <taxon>Streptophyta</taxon>
        <taxon>Embryophyta</taxon>
        <taxon>Tracheophyta</taxon>
        <taxon>Spermatophyta</taxon>
        <taxon>Magnoliopsida</taxon>
        <taxon>eudicotyledons</taxon>
        <taxon>Gunneridae</taxon>
        <taxon>Pentapetalae</taxon>
        <taxon>asterids</taxon>
        <taxon>campanulids</taxon>
        <taxon>Asterales</taxon>
        <taxon>Asteraceae</taxon>
        <taxon>Asteroideae</taxon>
        <taxon>Heliantheae alliance</taxon>
        <taxon>Heliantheae</taxon>
        <taxon>Helianthus</taxon>
    </lineage>
</organism>
<accession>A0A251TMD4</accession>
<dbReference type="Gene3D" id="3.20.20.80">
    <property type="entry name" value="Glycosidases"/>
    <property type="match status" value="1"/>
</dbReference>
<dbReference type="Gramene" id="mRNA:HanXRQr2_Chr04g0166371">
    <property type="protein sequence ID" value="CDS:HanXRQr2_Chr04g0166371.1"/>
    <property type="gene ID" value="HanXRQr2_Chr04g0166371"/>
</dbReference>
<evidence type="ECO:0000313" key="3">
    <source>
        <dbReference type="Proteomes" id="UP000215914"/>
    </source>
</evidence>
<protein>
    <submittedName>
        <fullName evidence="1">Alpha-amylase</fullName>
        <ecNumber evidence="1">3.2.1.1</ecNumber>
    </submittedName>
    <submittedName>
        <fullName evidence="2">Putative glycoside hydrolase, family 13</fullName>
    </submittedName>
</protein>
<dbReference type="GO" id="GO:0004556">
    <property type="term" value="F:alpha-amylase activity"/>
    <property type="evidence" value="ECO:0007669"/>
    <property type="project" value="UniProtKB-EC"/>
</dbReference>
<keyword evidence="1" id="KW-0326">Glycosidase</keyword>
<dbReference type="Proteomes" id="UP000215914">
    <property type="component" value="Chromosome 10"/>
</dbReference>
<dbReference type="InParanoid" id="A0A251TMD4"/>
<dbReference type="EMBL" id="CM007899">
    <property type="protein sequence ID" value="OTG11736.1"/>
    <property type="molecule type" value="Genomic_DNA"/>
</dbReference>
<evidence type="ECO:0000313" key="2">
    <source>
        <dbReference type="EMBL" id="OTG11736.1"/>
    </source>
</evidence>
<reference evidence="1" key="3">
    <citation type="submission" date="2020-06" db="EMBL/GenBank/DDBJ databases">
        <title>Helianthus annuus Genome sequencing and assembly Release 2.</title>
        <authorList>
            <person name="Gouzy J."/>
            <person name="Langlade N."/>
            <person name="Munos S."/>
        </authorList>
    </citation>
    <scope>NUCLEOTIDE SEQUENCE</scope>
    <source>
        <tissue evidence="1">Leaves</tissue>
    </source>
</reference>
<dbReference type="EMBL" id="MNCJ02000319">
    <property type="protein sequence ID" value="KAF5810180.1"/>
    <property type="molecule type" value="Genomic_DNA"/>
</dbReference>
<sequence>MLLVWIQFVLYYSEFCTPMLYRNFHVFNGDSYRQLIDNWIDATGQLSTDFLMQEAVKGQLWQLHDAEGKLPGVMGWWISRAATCFLTIITLVRVSRVGGKPTRQSGLPRGNTATGGFYLGV</sequence>
<keyword evidence="2" id="KW-0378">Hydrolase</keyword>
<keyword evidence="3" id="KW-1185">Reference proteome</keyword>
<proteinExistence type="predicted"/>
<reference evidence="1 3" key="1">
    <citation type="journal article" date="2017" name="Nature">
        <title>The sunflower genome provides insights into oil metabolism, flowering and Asterid evolution.</title>
        <authorList>
            <person name="Badouin H."/>
            <person name="Gouzy J."/>
            <person name="Grassa C.J."/>
            <person name="Murat F."/>
            <person name="Staton S.E."/>
            <person name="Cottret L."/>
            <person name="Lelandais-Briere C."/>
            <person name="Owens G.L."/>
            <person name="Carrere S."/>
            <person name="Mayjonade B."/>
            <person name="Legrand L."/>
            <person name="Gill N."/>
            <person name="Kane N.C."/>
            <person name="Bowers J.E."/>
            <person name="Hubner S."/>
            <person name="Bellec A."/>
            <person name="Berard A."/>
            <person name="Berges H."/>
            <person name="Blanchet N."/>
            <person name="Boniface M.C."/>
            <person name="Brunel D."/>
            <person name="Catrice O."/>
            <person name="Chaidir N."/>
            <person name="Claudel C."/>
            <person name="Donnadieu C."/>
            <person name="Faraut T."/>
            <person name="Fievet G."/>
            <person name="Helmstetter N."/>
            <person name="King M."/>
            <person name="Knapp S.J."/>
            <person name="Lai Z."/>
            <person name="Le Paslier M.C."/>
            <person name="Lippi Y."/>
            <person name="Lorenzon L."/>
            <person name="Mandel J.R."/>
            <person name="Marage G."/>
            <person name="Marchand G."/>
            <person name="Marquand E."/>
            <person name="Bret-Mestries E."/>
            <person name="Morien E."/>
            <person name="Nambeesan S."/>
            <person name="Nguyen T."/>
            <person name="Pegot-Espagnet P."/>
            <person name="Pouilly N."/>
            <person name="Raftis F."/>
            <person name="Sallet E."/>
            <person name="Schiex T."/>
            <person name="Thomas J."/>
            <person name="Vandecasteele C."/>
            <person name="Vares D."/>
            <person name="Vear F."/>
            <person name="Vautrin S."/>
            <person name="Crespi M."/>
            <person name="Mangin B."/>
            <person name="Burke J.M."/>
            <person name="Salse J."/>
            <person name="Munos S."/>
            <person name="Vincourt P."/>
            <person name="Rieseberg L.H."/>
            <person name="Langlade N.B."/>
        </authorList>
    </citation>
    <scope>NUCLEOTIDE SEQUENCE [LARGE SCALE GENOMIC DNA]</scope>
    <source>
        <strain evidence="3">cv. SF193</strain>
        <tissue evidence="1">Leaves</tissue>
    </source>
</reference>
<evidence type="ECO:0000313" key="1">
    <source>
        <dbReference type="EMBL" id="KAF5810180.1"/>
    </source>
</evidence>
<dbReference type="AlphaFoldDB" id="A0A251TMD4"/>
<dbReference type="STRING" id="4232.A0A251TMD4"/>